<keyword evidence="1" id="KW-0472">Membrane</keyword>
<dbReference type="RefSeq" id="WP_272090354.1">
    <property type="nucleotide sequence ID" value="NZ_JAQNDL010000003.1"/>
</dbReference>
<keyword evidence="1" id="KW-1133">Transmembrane helix</keyword>
<evidence type="ECO:0000313" key="2">
    <source>
        <dbReference type="EMBL" id="MDC0721847.1"/>
    </source>
</evidence>
<keyword evidence="1" id="KW-0812">Transmembrane</keyword>
<dbReference type="Proteomes" id="UP001221686">
    <property type="component" value="Unassembled WGS sequence"/>
</dbReference>
<feature type="transmembrane region" description="Helical" evidence="1">
    <location>
        <begin position="21"/>
        <end position="43"/>
    </location>
</feature>
<evidence type="ECO:0000256" key="1">
    <source>
        <dbReference type="SAM" id="Phobius"/>
    </source>
</evidence>
<gene>
    <name evidence="2" type="ORF">POL25_33365</name>
</gene>
<keyword evidence="3" id="KW-1185">Reference proteome</keyword>
<dbReference type="EMBL" id="JAQNDL010000003">
    <property type="protein sequence ID" value="MDC0721847.1"/>
    <property type="molecule type" value="Genomic_DNA"/>
</dbReference>
<proteinExistence type="predicted"/>
<evidence type="ECO:0008006" key="4">
    <source>
        <dbReference type="Google" id="ProtNLM"/>
    </source>
</evidence>
<protein>
    <recommendedName>
        <fullName evidence="4">Tfp pilus assembly protein PilN</fullName>
    </recommendedName>
</protein>
<organism evidence="2 3">
    <name type="scientific">Nannocystis bainbridge</name>
    <dbReference type="NCBI Taxonomy" id="2995303"/>
    <lineage>
        <taxon>Bacteria</taxon>
        <taxon>Pseudomonadati</taxon>
        <taxon>Myxococcota</taxon>
        <taxon>Polyangia</taxon>
        <taxon>Nannocystales</taxon>
        <taxon>Nannocystaceae</taxon>
        <taxon>Nannocystis</taxon>
    </lineage>
</organism>
<comment type="caution">
    <text evidence="2">The sequence shown here is derived from an EMBL/GenBank/DDBJ whole genome shotgun (WGS) entry which is preliminary data.</text>
</comment>
<evidence type="ECO:0000313" key="3">
    <source>
        <dbReference type="Proteomes" id="UP001221686"/>
    </source>
</evidence>
<sequence>MIRINLLPRAQRRRRLRLRSGVALAGAMLLGWAAVIGTGYAWIASHGATAAELRASTAEVTAEIRRLEKKRDNPALAERQRVLRIRQEALARLREARGEPAAALAELAGLFEADDAALRPLEAHAATLGGWRVDGLARDHAALAALVARVRAEAKFHLSYGPEYARTADDSLRFRLDLEAAPNQ</sequence>
<name>A0ABT5EAF2_9BACT</name>
<accession>A0ABT5EAF2</accession>
<reference evidence="2 3" key="1">
    <citation type="submission" date="2022-11" db="EMBL/GenBank/DDBJ databases">
        <title>Minimal conservation of predation-associated metabolite biosynthetic gene clusters underscores biosynthetic potential of Myxococcota including descriptions for ten novel species: Archangium lansinium sp. nov., Myxococcus landrumus sp. nov., Nannocystis bai.</title>
        <authorList>
            <person name="Ahearne A."/>
            <person name="Stevens C."/>
            <person name="Dowd S."/>
        </authorList>
    </citation>
    <scope>NUCLEOTIDE SEQUENCE [LARGE SCALE GENOMIC DNA]</scope>
    <source>
        <strain evidence="2 3">BB15-2</strain>
    </source>
</reference>